<evidence type="ECO:0000259" key="1">
    <source>
        <dbReference type="Pfam" id="PF19054"/>
    </source>
</evidence>
<evidence type="ECO:0000313" key="2">
    <source>
        <dbReference type="EMBL" id="MDV7219777.1"/>
    </source>
</evidence>
<dbReference type="RefSeq" id="WP_317773594.1">
    <property type="nucleotide sequence ID" value="NZ_JAWMAJ010000105.1"/>
</dbReference>
<name>A0ABU4FGR1_9ACTN</name>
<sequence length="293" mass="33153">MAAKRGRTAQRLELGLQLRQLRENCGLGDRGGGFTRKQAVVGLRISEASLQRIESGSLNFRNVGDLRKLLNKYGVADEEVVESLINLNKESNQQDWLTQYRGLMPPGMPGFVGLEPEARSMKAYHPALIYGLLQTEQYALAKNEVDKPIEEYTTELIRSSVELRMKRQEVLTRENPVKLHVILGEAALRYVVGGAEVMREQYAKVEELSGLDHITVQVLPFRRSYRSTHDFAILEFGNALPPRVQADSAWGSVSTSDKPREVDRFQRRFDAMAASALPPEDTSEFLHRLEREL</sequence>
<organism evidence="2 3">
    <name type="scientific">Streptomyces prunicolor</name>
    <dbReference type="NCBI Taxonomy" id="67348"/>
    <lineage>
        <taxon>Bacteria</taxon>
        <taxon>Bacillati</taxon>
        <taxon>Actinomycetota</taxon>
        <taxon>Actinomycetes</taxon>
        <taxon>Kitasatosporales</taxon>
        <taxon>Streptomycetaceae</taxon>
        <taxon>Streptomyces</taxon>
    </lineage>
</organism>
<keyword evidence="3" id="KW-1185">Reference proteome</keyword>
<reference evidence="2 3" key="1">
    <citation type="submission" date="2023-10" db="EMBL/GenBank/DDBJ databases">
        <title>Characterization of rhizosphere-enriched actinobacteria from wheat plants lab-grown on chernevaya soil.</title>
        <authorList>
            <person name="Tikhonova E.N."/>
            <person name="Konopkin A."/>
            <person name="Kravchenko I.K."/>
        </authorList>
    </citation>
    <scope>NUCLEOTIDE SEQUENCE [LARGE SCALE GENOMIC DNA]</scope>
    <source>
        <strain evidence="2 3">RR29</strain>
    </source>
</reference>
<dbReference type="EMBL" id="JAWMAJ010000105">
    <property type="protein sequence ID" value="MDV7219777.1"/>
    <property type="molecule type" value="Genomic_DNA"/>
</dbReference>
<comment type="caution">
    <text evidence="2">The sequence shown here is derived from an EMBL/GenBank/DDBJ whole genome shotgun (WGS) entry which is preliminary data.</text>
</comment>
<dbReference type="Pfam" id="PF13560">
    <property type="entry name" value="HTH_31"/>
    <property type="match status" value="1"/>
</dbReference>
<dbReference type="Pfam" id="PF19054">
    <property type="entry name" value="DUF5753"/>
    <property type="match status" value="1"/>
</dbReference>
<dbReference type="Proteomes" id="UP001187346">
    <property type="component" value="Unassembled WGS sequence"/>
</dbReference>
<evidence type="ECO:0000313" key="3">
    <source>
        <dbReference type="Proteomes" id="UP001187346"/>
    </source>
</evidence>
<dbReference type="InterPro" id="IPR043917">
    <property type="entry name" value="DUF5753"/>
</dbReference>
<proteinExistence type="predicted"/>
<protein>
    <submittedName>
        <fullName evidence="2">Helix-turn-helix transcriptional regulator</fullName>
    </submittedName>
</protein>
<accession>A0ABU4FGR1</accession>
<gene>
    <name evidence="2" type="ORF">R5A26_27935</name>
</gene>
<feature type="domain" description="DUF5753" evidence="1">
    <location>
        <begin position="111"/>
        <end position="288"/>
    </location>
</feature>